<evidence type="ECO:0000256" key="1">
    <source>
        <dbReference type="ARBA" id="ARBA00023172"/>
    </source>
</evidence>
<dbReference type="SUPFAM" id="SSF56349">
    <property type="entry name" value="DNA breaking-rejoining enzymes"/>
    <property type="match status" value="1"/>
</dbReference>
<dbReference type="PANTHER" id="PTHR30349:SF64">
    <property type="entry name" value="PROPHAGE INTEGRASE INTD-RELATED"/>
    <property type="match status" value="1"/>
</dbReference>
<dbReference type="InterPro" id="IPR002104">
    <property type="entry name" value="Integrase_catalytic"/>
</dbReference>
<proteinExistence type="predicted"/>
<dbReference type="Gene3D" id="1.10.443.10">
    <property type="entry name" value="Intergrase catalytic core"/>
    <property type="match status" value="1"/>
</dbReference>
<dbReference type="InterPro" id="IPR011010">
    <property type="entry name" value="DNA_brk_join_enz"/>
</dbReference>
<organism evidence="4">
    <name type="scientific">Muribaculaceae bacterium Z82</name>
    <dbReference type="NCBI Taxonomy" id="2304548"/>
    <lineage>
        <taxon>Bacteria</taxon>
        <taxon>Pseudomonadati</taxon>
        <taxon>Bacteroidota</taxon>
        <taxon>Bacteroidia</taxon>
        <taxon>Bacteroidales</taxon>
        <taxon>Muribaculaceae</taxon>
    </lineage>
</organism>
<dbReference type="PROSITE" id="PS51898">
    <property type="entry name" value="TYR_RECOMBINASE"/>
    <property type="match status" value="1"/>
</dbReference>
<dbReference type="PANTHER" id="PTHR30349">
    <property type="entry name" value="PHAGE INTEGRASE-RELATED"/>
    <property type="match status" value="1"/>
</dbReference>
<feature type="domain" description="Tyr recombinase" evidence="3">
    <location>
        <begin position="1"/>
        <end position="137"/>
    </location>
</feature>
<feature type="region of interest" description="Disordered" evidence="2">
    <location>
        <begin position="1"/>
        <end position="20"/>
    </location>
</feature>
<sequence length="152" mass="16424">MVESPGGVWRRPSTKGGRSRNVALAPEACAELDAHIGWQSSYLARTVADDPSRPLLTVAGGWMRPTKVSAWFSSVRDEMGLPKGVTFHTLRHTHATWLLMGGGDMRTIQERLGHADVATTLRVYSHVMPGRDAEAARAFEAMARGGGSAAVR</sequence>
<reference evidence="4" key="1">
    <citation type="submission" date="2018-08" db="EMBL/GenBank/DDBJ databases">
        <title>Murine metabolic-syndrome-specific gut microbial biobank.</title>
        <authorList>
            <person name="Liu C."/>
        </authorList>
    </citation>
    <scope>NUCLEOTIDE SEQUENCE [LARGE SCALE GENOMIC DNA]</scope>
    <source>
        <strain evidence="4">Z82</strain>
    </source>
</reference>
<evidence type="ECO:0000313" key="4">
    <source>
        <dbReference type="EMBL" id="NBI35625.1"/>
    </source>
</evidence>
<protein>
    <recommendedName>
        <fullName evidence="3">Tyr recombinase domain-containing protein</fullName>
    </recommendedName>
</protein>
<dbReference type="InterPro" id="IPR050090">
    <property type="entry name" value="Tyrosine_recombinase_XerCD"/>
</dbReference>
<dbReference type="GO" id="GO:0015074">
    <property type="term" value="P:DNA integration"/>
    <property type="evidence" value="ECO:0007669"/>
    <property type="project" value="InterPro"/>
</dbReference>
<dbReference type="EMBL" id="QWKH01000196">
    <property type="protein sequence ID" value="NBI35625.1"/>
    <property type="molecule type" value="Genomic_DNA"/>
</dbReference>
<evidence type="ECO:0000259" key="3">
    <source>
        <dbReference type="PROSITE" id="PS51898"/>
    </source>
</evidence>
<dbReference type="GO" id="GO:0003677">
    <property type="term" value="F:DNA binding"/>
    <property type="evidence" value="ECO:0007669"/>
    <property type="project" value="InterPro"/>
</dbReference>
<accession>A0A7C9N9Z3</accession>
<keyword evidence="1" id="KW-0233">DNA recombination</keyword>
<name>A0A7C9N9Z3_9BACT</name>
<gene>
    <name evidence="4" type="ORF">D1639_11450</name>
</gene>
<evidence type="ECO:0000256" key="2">
    <source>
        <dbReference type="SAM" id="MobiDB-lite"/>
    </source>
</evidence>
<comment type="caution">
    <text evidence="4">The sequence shown here is derived from an EMBL/GenBank/DDBJ whole genome shotgun (WGS) entry which is preliminary data.</text>
</comment>
<dbReference type="Pfam" id="PF00589">
    <property type="entry name" value="Phage_integrase"/>
    <property type="match status" value="1"/>
</dbReference>
<dbReference type="InterPro" id="IPR013762">
    <property type="entry name" value="Integrase-like_cat_sf"/>
</dbReference>
<dbReference type="AlphaFoldDB" id="A0A7C9N9Z3"/>
<dbReference type="GO" id="GO:0006310">
    <property type="term" value="P:DNA recombination"/>
    <property type="evidence" value="ECO:0007669"/>
    <property type="project" value="UniProtKB-KW"/>
</dbReference>